<feature type="domain" description="Hydantoinase A/oxoprolinase" evidence="2">
    <location>
        <begin position="232"/>
        <end position="514"/>
    </location>
</feature>
<sequence>MIGANHGHYTATGERVKSMTNSDAKQSTYRIGVDSGGTFTDICALDERTGTFTVWKVSSTPVDPSIGITDAANSMASLLNERDGVAPKFSFFGHGTTVGTNALIERRGAPTALITTAGFRDVLEIARQRRPELYNLQTMRPTPLVSRDLRFEANERVQFDGTVLKPLDADEVRALADKIRASEVKAVAISFLFSFLNPEHEQQAKAILERELPGVFISISSDVVPEFREYERTSTVVMNSYLGPIMRSYIDRLQGNLKEMVPAGIMITQSNGGLIGANVAANQPVRTVLSGPSAGVIGAVEIGRRIGKGNLITFDMGGTSADVSVISNFSPRYKPMANVDGFPIKIPMIDIHAVGAGGGSIARNDHGLMKVGPRSAGANPGPVCYNLGNLEPTVTDANVALGIVNQKHLLNGRMKIDAEASRAAVVRLGESLGISGERAAAGILQVVTANMVNAIRAMTVERGLDPRDFSLFSFGGAGPVHSGYLARELEIKELIIPAYPGVMCAVGLLTSGLRMDFVRTHYHALSPTSVNGLQEQFSELSQLAAKWFEDESIATELRNVNVAVDLRYAGQAYELTIPIADASGKSSYEELVASFTNAHQERYGYTIPEEGIQITAVRAEAFETLGLEAKGVSAPKADAAINAIEYRDILDIYDMKSYRTPVYAKTELPQEVEIAGPCVIEQMDTTIYILNGQSAVIDRQSNVIVKAG</sequence>
<reference evidence="5" key="4">
    <citation type="journal article" date="2001" name="J. Mol. Biol.">
        <title>The complete nucleotide sequence of a plant root-inducing (Ri) plasmid indicates its chimeric structure and evolutionary relationship between tumor-inducing (Ti) and symbiotic (Sym) plasmids in Rhizobiaceae.</title>
        <authorList>
            <person name="Moriguchi K."/>
            <person name="Maeda Y."/>
            <person name="Satou M."/>
            <person name="Hardayani N.S.N."/>
            <person name="Kataoka M."/>
            <person name="Tanaka N."/>
            <person name="Yoshida K."/>
        </authorList>
    </citation>
    <scope>NUCLEOTIDE SEQUENCE</scope>
    <source>
        <strain evidence="5">MAFF03-01724</strain>
        <plasmid evidence="5">pRi1724</plasmid>
    </source>
</reference>
<evidence type="ECO:0000259" key="2">
    <source>
        <dbReference type="Pfam" id="PF01968"/>
    </source>
</evidence>
<evidence type="ECO:0000259" key="4">
    <source>
        <dbReference type="Pfam" id="PF19278"/>
    </source>
</evidence>
<dbReference type="PANTHER" id="PTHR11365">
    <property type="entry name" value="5-OXOPROLINASE RELATED"/>
    <property type="match status" value="1"/>
</dbReference>
<feature type="region of interest" description="Disordered" evidence="1">
    <location>
        <begin position="1"/>
        <end position="21"/>
    </location>
</feature>
<dbReference type="GO" id="GO:0006749">
    <property type="term" value="P:glutathione metabolic process"/>
    <property type="evidence" value="ECO:0007669"/>
    <property type="project" value="TreeGrafter"/>
</dbReference>
<dbReference type="RefSeq" id="WP_010900221.1">
    <property type="nucleotide sequence ID" value="NC_002575.1"/>
</dbReference>
<organism evidence="5">
    <name type="scientific">Rhizobium rhizogenes</name>
    <name type="common">Agrobacterium rhizogenes</name>
    <dbReference type="NCBI Taxonomy" id="359"/>
    <lineage>
        <taxon>Bacteria</taxon>
        <taxon>Pseudomonadati</taxon>
        <taxon>Pseudomonadota</taxon>
        <taxon>Alphaproteobacteria</taxon>
        <taxon>Hyphomicrobiales</taxon>
        <taxon>Rhizobiaceae</taxon>
        <taxon>Rhizobium/Agrobacterium group</taxon>
        <taxon>Rhizobium</taxon>
    </lineage>
</organism>
<dbReference type="Pfam" id="PF05378">
    <property type="entry name" value="Hydant_A_N"/>
    <property type="match status" value="1"/>
</dbReference>
<name>Q9F5G1_RHIRH</name>
<dbReference type="InterPro" id="IPR008040">
    <property type="entry name" value="Hydant_A_N"/>
</dbReference>
<proteinExistence type="predicted"/>
<accession>Q9F5G1</accession>
<feature type="domain" description="Acetophenone carboxylase-like C-terminal" evidence="4">
    <location>
        <begin position="530"/>
        <end position="699"/>
    </location>
</feature>
<dbReference type="GO" id="GO:0005829">
    <property type="term" value="C:cytosol"/>
    <property type="evidence" value="ECO:0007669"/>
    <property type="project" value="TreeGrafter"/>
</dbReference>
<reference evidence="5" key="1">
    <citation type="journal article" date="1998" name="Nucleic Acids Symp. Ser.">
        <title>Genome structure of Ri plasmid (1): Construction of linking library and physical map of pRi1724 in Japanese Agrobacterium.</title>
        <authorList>
            <person name="Moriguchi K."/>
            <person name="Nishida T."/>
            <person name="Maeda Y."/>
            <person name="Tanaka N."/>
            <person name="Yoshida K."/>
        </authorList>
    </citation>
    <scope>NUCLEOTIDE SEQUENCE</scope>
    <source>
        <strain evidence="5">MAFF03-01724</strain>
        <plasmid evidence="5">pRi1724</plasmid>
    </source>
</reference>
<evidence type="ECO:0000256" key="1">
    <source>
        <dbReference type="SAM" id="MobiDB-lite"/>
    </source>
</evidence>
<evidence type="ECO:0000313" key="5">
    <source>
        <dbReference type="EMBL" id="BAB16150.1"/>
    </source>
</evidence>
<dbReference type="AlphaFoldDB" id="Q9F5G1"/>
<dbReference type="EMBL" id="AP002086">
    <property type="protein sequence ID" value="BAB16150.1"/>
    <property type="molecule type" value="Genomic_DNA"/>
</dbReference>
<keyword evidence="5" id="KW-0614">Plasmid</keyword>
<feature type="domain" description="Hydantoinase/oxoprolinase N-terminal" evidence="3">
    <location>
        <begin position="30"/>
        <end position="211"/>
    </location>
</feature>
<dbReference type="Pfam" id="PF01968">
    <property type="entry name" value="Hydantoinase_A"/>
    <property type="match status" value="1"/>
</dbReference>
<dbReference type="Pfam" id="PF19278">
    <property type="entry name" value="Hydant_A_C"/>
    <property type="match status" value="1"/>
</dbReference>
<dbReference type="InterPro" id="IPR045079">
    <property type="entry name" value="Oxoprolinase-like"/>
</dbReference>
<gene>
    <name evidence="5" type="primary">riorf31</name>
</gene>
<dbReference type="InterPro" id="IPR049517">
    <property type="entry name" value="ACX-like_C"/>
</dbReference>
<reference evidence="5" key="2">
    <citation type="journal article" date="1999" name="Nucleic Acids Symp. Ser.">
        <title>Genome structure of Ri plasmid (1): Sequencing analysis of T-DNA and its flanking regions of pRi1724 in Japanese Agrobacterium rhizogenes.</title>
        <authorList>
            <person name="Maeda Y."/>
            <person name="Moriguchi K."/>
            <person name="Kataoka M."/>
            <person name="Satou M."/>
            <person name="Satutui N.H.N."/>
            <person name="Tanaka N."/>
            <person name="Yoshida K."/>
        </authorList>
    </citation>
    <scope>NUCLEOTIDE SEQUENCE</scope>
    <source>
        <strain evidence="5">MAFF03-01724</strain>
        <plasmid evidence="5">pRi1724</plasmid>
    </source>
</reference>
<dbReference type="InterPro" id="IPR002821">
    <property type="entry name" value="Hydantoinase_A"/>
</dbReference>
<dbReference type="GO" id="GO:0017168">
    <property type="term" value="F:5-oxoprolinase (ATP-hydrolyzing) activity"/>
    <property type="evidence" value="ECO:0007669"/>
    <property type="project" value="TreeGrafter"/>
</dbReference>
<evidence type="ECO:0000259" key="3">
    <source>
        <dbReference type="Pfam" id="PF05378"/>
    </source>
</evidence>
<protein>
    <submittedName>
        <fullName evidence="5">Riorf31 protein</fullName>
    </submittedName>
</protein>
<reference evidence="5" key="3">
    <citation type="journal article" date="2000" name="DNA Res.">
        <title>Analysis of unique variable region of a plant root inducing plasmid, pRi1724, by the construction of its physical map and library.</title>
        <authorList>
            <person name="Moriguchi K."/>
            <person name="Maeda Y."/>
            <person name="Satou M."/>
            <person name="Kataoka M."/>
            <person name="Tanaka N."/>
            <person name="Yoshida K."/>
        </authorList>
    </citation>
    <scope>NUCLEOTIDE SEQUENCE</scope>
    <source>
        <strain evidence="5">MAFF03-01724</strain>
        <plasmid evidence="5">pRi1724</plasmid>
    </source>
</reference>
<dbReference type="PANTHER" id="PTHR11365:SF23">
    <property type="entry name" value="HYPOTHETICAL 5-OXOPROLINASE (EUROFUNG)-RELATED"/>
    <property type="match status" value="1"/>
</dbReference>
<geneLocation type="plasmid" evidence="5">
    <name>pRi1724</name>
</geneLocation>